<dbReference type="Pfam" id="PF07729">
    <property type="entry name" value="FCD"/>
    <property type="match status" value="1"/>
</dbReference>
<dbReference type="SUPFAM" id="SSF48008">
    <property type="entry name" value="GntR ligand-binding domain-like"/>
    <property type="match status" value="1"/>
</dbReference>
<dbReference type="PANTHER" id="PTHR43537:SF45">
    <property type="entry name" value="GNTR FAMILY REGULATORY PROTEIN"/>
    <property type="match status" value="1"/>
</dbReference>
<dbReference type="InterPro" id="IPR000524">
    <property type="entry name" value="Tscrpt_reg_HTH_GntR"/>
</dbReference>
<evidence type="ECO:0000259" key="5">
    <source>
        <dbReference type="PROSITE" id="PS50949"/>
    </source>
</evidence>
<gene>
    <name evidence="6" type="ORF">G4Z16_05075</name>
</gene>
<keyword evidence="3" id="KW-0804">Transcription</keyword>
<dbReference type="SMART" id="SM00345">
    <property type="entry name" value="HTH_GNTR"/>
    <property type="match status" value="1"/>
</dbReference>
<dbReference type="PROSITE" id="PS50949">
    <property type="entry name" value="HTH_GNTR"/>
    <property type="match status" value="1"/>
</dbReference>
<dbReference type="InterPro" id="IPR011711">
    <property type="entry name" value="GntR_C"/>
</dbReference>
<dbReference type="InterPro" id="IPR036388">
    <property type="entry name" value="WH-like_DNA-bd_sf"/>
</dbReference>
<dbReference type="Proteomes" id="UP000595046">
    <property type="component" value="Chromosome"/>
</dbReference>
<name>A0A7T1WPZ3_9ACTN</name>
<feature type="compositionally biased region" description="Acidic residues" evidence="4">
    <location>
        <begin position="226"/>
        <end position="237"/>
    </location>
</feature>
<evidence type="ECO:0000313" key="7">
    <source>
        <dbReference type="Proteomes" id="UP000595046"/>
    </source>
</evidence>
<evidence type="ECO:0000256" key="4">
    <source>
        <dbReference type="SAM" id="MobiDB-lite"/>
    </source>
</evidence>
<evidence type="ECO:0000256" key="1">
    <source>
        <dbReference type="ARBA" id="ARBA00023015"/>
    </source>
</evidence>
<evidence type="ECO:0000313" key="6">
    <source>
        <dbReference type="EMBL" id="QPP05873.1"/>
    </source>
</evidence>
<dbReference type="InterPro" id="IPR036390">
    <property type="entry name" value="WH_DNA-bd_sf"/>
</dbReference>
<dbReference type="SUPFAM" id="SSF46785">
    <property type="entry name" value="Winged helix' DNA-binding domain"/>
    <property type="match status" value="1"/>
</dbReference>
<dbReference type="InterPro" id="IPR008920">
    <property type="entry name" value="TF_FadR/GntR_C"/>
</dbReference>
<organism evidence="6 7">
    <name type="scientific">Streptomyces bathyalis</name>
    <dbReference type="NCBI Taxonomy" id="2710756"/>
    <lineage>
        <taxon>Bacteria</taxon>
        <taxon>Bacillati</taxon>
        <taxon>Actinomycetota</taxon>
        <taxon>Actinomycetes</taxon>
        <taxon>Kitasatosporales</taxon>
        <taxon>Streptomycetaceae</taxon>
        <taxon>Streptomyces</taxon>
    </lineage>
</organism>
<dbReference type="PANTHER" id="PTHR43537">
    <property type="entry name" value="TRANSCRIPTIONAL REGULATOR, GNTR FAMILY"/>
    <property type="match status" value="1"/>
</dbReference>
<evidence type="ECO:0000256" key="2">
    <source>
        <dbReference type="ARBA" id="ARBA00023125"/>
    </source>
</evidence>
<feature type="region of interest" description="Disordered" evidence="4">
    <location>
        <begin position="216"/>
        <end position="237"/>
    </location>
</feature>
<dbReference type="KEGG" id="sbat:G4Z16_05075"/>
<dbReference type="GO" id="GO:0003700">
    <property type="term" value="F:DNA-binding transcription factor activity"/>
    <property type="evidence" value="ECO:0007669"/>
    <property type="project" value="InterPro"/>
</dbReference>
<keyword evidence="1" id="KW-0805">Transcription regulation</keyword>
<keyword evidence="2" id="KW-0238">DNA-binding</keyword>
<accession>A0A7T1WPZ3</accession>
<evidence type="ECO:0000256" key="3">
    <source>
        <dbReference type="ARBA" id="ARBA00023163"/>
    </source>
</evidence>
<dbReference type="RefSeq" id="WP_197349394.1">
    <property type="nucleotide sequence ID" value="NZ_CP048882.1"/>
</dbReference>
<dbReference type="EMBL" id="CP048882">
    <property type="protein sequence ID" value="QPP05873.1"/>
    <property type="molecule type" value="Genomic_DNA"/>
</dbReference>
<keyword evidence="7" id="KW-1185">Reference proteome</keyword>
<sequence>MSEPRSRALPRNNTFSQATEAVLREMVLDGTIAPGERLNEVLIAAQLGISRGPLREAIQRLSSEGLLTVISHRGAFVRTFSRQDIVELYELRSALELHAVRLACQRAGDEDLDDLDAMLSDTESRIRESSGHAYPQELDFHLRLVLLAGNQALMRAAQDVQRQLALARSMSAKRPMRARAAVVEHADLVTVLRSRDAGQATRMMERHLDRSMHSALSVLGLPRNGDDEEDGSEPGPD</sequence>
<feature type="domain" description="HTH gntR-type" evidence="5">
    <location>
        <begin position="13"/>
        <end position="80"/>
    </location>
</feature>
<protein>
    <submittedName>
        <fullName evidence="6">GntR family transcriptional regulator</fullName>
    </submittedName>
</protein>
<dbReference type="CDD" id="cd07377">
    <property type="entry name" value="WHTH_GntR"/>
    <property type="match status" value="1"/>
</dbReference>
<dbReference type="SMART" id="SM00895">
    <property type="entry name" value="FCD"/>
    <property type="match status" value="1"/>
</dbReference>
<proteinExistence type="predicted"/>
<reference evidence="7" key="1">
    <citation type="submission" date="2020-02" db="EMBL/GenBank/DDBJ databases">
        <title>Streptomyces sp. ASO4wet.</title>
        <authorList>
            <person name="Risdian C."/>
            <person name="Landwehr W."/>
            <person name="Schupp P."/>
            <person name="Wink J."/>
        </authorList>
    </citation>
    <scope>NUCLEOTIDE SEQUENCE [LARGE SCALE GENOMIC DNA]</scope>
    <source>
        <strain evidence="7">ASO4wet</strain>
    </source>
</reference>
<dbReference type="GO" id="GO:0003677">
    <property type="term" value="F:DNA binding"/>
    <property type="evidence" value="ECO:0007669"/>
    <property type="project" value="UniProtKB-KW"/>
</dbReference>
<dbReference type="Gene3D" id="1.20.120.530">
    <property type="entry name" value="GntR ligand-binding domain-like"/>
    <property type="match status" value="1"/>
</dbReference>
<dbReference type="AlphaFoldDB" id="A0A7T1WPZ3"/>
<dbReference type="Pfam" id="PF00392">
    <property type="entry name" value="GntR"/>
    <property type="match status" value="1"/>
</dbReference>
<dbReference type="Gene3D" id="1.10.10.10">
    <property type="entry name" value="Winged helix-like DNA-binding domain superfamily/Winged helix DNA-binding domain"/>
    <property type="match status" value="1"/>
</dbReference>